<reference evidence="3" key="1">
    <citation type="submission" date="2019-08" db="EMBL/GenBank/DDBJ databases">
        <title>Limnoglobus roseus gen. nov., sp. nov., a novel freshwater planctomycete with a giant genome from the family Gemmataceae.</title>
        <authorList>
            <person name="Kulichevskaya I.S."/>
            <person name="Naumoff D.G."/>
            <person name="Miroshnikov K."/>
            <person name="Ivanova A."/>
            <person name="Philippov D.A."/>
            <person name="Hakobyan A."/>
            <person name="Rijpstra I.C."/>
            <person name="Sinninghe Damste J.S."/>
            <person name="Liesack W."/>
            <person name="Dedysh S.N."/>
        </authorList>
    </citation>
    <scope>NUCLEOTIDE SEQUENCE [LARGE SCALE GENOMIC DNA]</scope>
    <source>
        <strain evidence="3">PX52</strain>
    </source>
</reference>
<sequence length="349" mass="38797">MTEQDWLTGTQPDDMLAHVEPRFTPRRWRLLAAAFLRRRWDVIPEGKLRDAVEFVERQAETLTPAMAEKWVADLDDGLPALLARVRTETEDLVRPAMIGDVDEPVLTRPNQIAPAFPLFVAAGRYAVQAVSLAEQPVELAVAAVRTLFADPNRETTLRTASGIEDALLARANCARAASTALRLKQQGDELADLSAGAKNKRLEIAKAEEIVRRTDEQGQTRGLEDEDVADRAVRKALGRFLHELVGNPFGDYRFEDAWRTDTVIGLAKGIDDERAFDRMPILADALLDADCDSEAVLRHLRGTEKHTTEKASHARGCWVLDRILRPNDVLFGAPPPPPPKPKATRKKKA</sequence>
<dbReference type="Proteomes" id="UP000324974">
    <property type="component" value="Chromosome"/>
</dbReference>
<name>A0A5C1AT02_9BACT</name>
<dbReference type="EMBL" id="CP042425">
    <property type="protein sequence ID" value="QEL20038.1"/>
    <property type="molecule type" value="Genomic_DNA"/>
</dbReference>
<organism evidence="2 3">
    <name type="scientific">Limnoglobus roseus</name>
    <dbReference type="NCBI Taxonomy" id="2598579"/>
    <lineage>
        <taxon>Bacteria</taxon>
        <taxon>Pseudomonadati</taxon>
        <taxon>Planctomycetota</taxon>
        <taxon>Planctomycetia</taxon>
        <taxon>Gemmatales</taxon>
        <taxon>Gemmataceae</taxon>
        <taxon>Limnoglobus</taxon>
    </lineage>
</organism>
<gene>
    <name evidence="2" type="ORF">PX52LOC_07124</name>
</gene>
<evidence type="ECO:0000256" key="1">
    <source>
        <dbReference type="SAM" id="MobiDB-lite"/>
    </source>
</evidence>
<protein>
    <submittedName>
        <fullName evidence="2">Uncharacterized protein</fullName>
    </submittedName>
</protein>
<dbReference type="RefSeq" id="WP_178132591.1">
    <property type="nucleotide sequence ID" value="NZ_CP042425.1"/>
</dbReference>
<feature type="region of interest" description="Disordered" evidence="1">
    <location>
        <begin position="329"/>
        <end position="349"/>
    </location>
</feature>
<evidence type="ECO:0000313" key="2">
    <source>
        <dbReference type="EMBL" id="QEL20038.1"/>
    </source>
</evidence>
<dbReference type="KEGG" id="lrs:PX52LOC_07124"/>
<keyword evidence="3" id="KW-1185">Reference proteome</keyword>
<evidence type="ECO:0000313" key="3">
    <source>
        <dbReference type="Proteomes" id="UP000324974"/>
    </source>
</evidence>
<dbReference type="AlphaFoldDB" id="A0A5C1AT02"/>
<proteinExistence type="predicted"/>
<accession>A0A5C1AT02</accession>